<evidence type="ECO:0008006" key="5">
    <source>
        <dbReference type="Google" id="ProtNLM"/>
    </source>
</evidence>
<dbReference type="InterPro" id="IPR013103">
    <property type="entry name" value="RVT_2"/>
</dbReference>
<dbReference type="InterPro" id="IPR043502">
    <property type="entry name" value="DNA/RNA_pol_sf"/>
</dbReference>
<evidence type="ECO:0000313" key="4">
    <source>
        <dbReference type="Proteomes" id="UP001489004"/>
    </source>
</evidence>
<evidence type="ECO:0000259" key="1">
    <source>
        <dbReference type="Pfam" id="PF07727"/>
    </source>
</evidence>
<evidence type="ECO:0000313" key="3">
    <source>
        <dbReference type="EMBL" id="KAK9806788.1"/>
    </source>
</evidence>
<evidence type="ECO:0000259" key="2">
    <source>
        <dbReference type="Pfam" id="PF25597"/>
    </source>
</evidence>
<dbReference type="Pfam" id="PF07727">
    <property type="entry name" value="RVT_2"/>
    <property type="match status" value="1"/>
</dbReference>
<dbReference type="Pfam" id="PF25597">
    <property type="entry name" value="SH3_retrovirus"/>
    <property type="match status" value="1"/>
</dbReference>
<accession>A0AAW1PEA2</accession>
<dbReference type="Gene3D" id="3.30.70.270">
    <property type="match status" value="1"/>
</dbReference>
<name>A0AAW1PEA2_9CHLO</name>
<dbReference type="PANTHER" id="PTHR11439:SF483">
    <property type="entry name" value="PEPTIDE SYNTHASE GLIP-LIKE, PUTATIVE (AFU_ORTHOLOGUE AFUA_3G12920)-RELATED"/>
    <property type="match status" value="1"/>
</dbReference>
<feature type="domain" description="Reverse transcriptase Ty1/copia-type" evidence="1">
    <location>
        <begin position="154"/>
        <end position="397"/>
    </location>
</feature>
<feature type="domain" description="Retroviral polymerase SH3-like" evidence="2">
    <location>
        <begin position="7"/>
        <end position="59"/>
    </location>
</feature>
<proteinExistence type="predicted"/>
<dbReference type="PANTHER" id="PTHR11439">
    <property type="entry name" value="GAG-POL-RELATED RETROTRANSPOSON"/>
    <property type="match status" value="1"/>
</dbReference>
<dbReference type="EMBL" id="JALJOR010000013">
    <property type="protein sequence ID" value="KAK9806788.1"/>
    <property type="molecule type" value="Genomic_DNA"/>
</dbReference>
<dbReference type="Proteomes" id="UP001489004">
    <property type="component" value="Unassembled WGS sequence"/>
</dbReference>
<sequence>MQVFGARAYVLVPKELRRKLDSHSDSGRFVGYDTSSKGYRIYLDSGRISVASDVIFVEEGKKTLELGLERTLMTTQEQTLRIALLCMDLTRELKVHQAATHAESGNKPRFWKVPPHAMVAIAEEPATMEEALQSSQAAEWTQAMDEEMESFRSNNTWTLERAPGIVTPIPVKWVFKIKKDANGSIERYKARLVAKGFRQREGVDYDEVFAPVSKHATLRALLAVVASRDMQLHHLDIKTAFLNGELEEDVWVEQPAGYQEGEPGMACHLNRALYGLRQAPRAWHLKLKEELAAMGFTTCDADAALFVRKGDKGNTYLLIYVDDILIASDTEREVESVKAAIKQVFDARDLGEASFFLGMIIERDRANRSIKLTQARMTANIVNKYGLSDAKPRSLPLDPALRLMQGEGERLDASTAESYAQLVGSLLYLSVCTRPDIAQAVGALSKFMASPTTIHWQAALGIIRYLAGTAQYALNFGGGDSTLEGYCDADYAGDLDTRRSTTGYVFILNGGAISWCSKRQPTDFAESVGAIKIHADNQSALKLMRNPVLSMHSKHIDVVYHFARERVARKEVKFVYAKTENMLADMLTKPVARAKLIYCCNGIGVS</sequence>
<dbReference type="AlphaFoldDB" id="A0AAW1PEA2"/>
<dbReference type="InterPro" id="IPR057670">
    <property type="entry name" value="SH3_retrovirus"/>
</dbReference>
<dbReference type="Gene3D" id="3.10.10.10">
    <property type="entry name" value="HIV Type 1 Reverse Transcriptase, subunit A, domain 1"/>
    <property type="match status" value="1"/>
</dbReference>
<keyword evidence="4" id="KW-1185">Reference proteome</keyword>
<comment type="caution">
    <text evidence="3">The sequence shown here is derived from an EMBL/GenBank/DDBJ whole genome shotgun (WGS) entry which is preliminary data.</text>
</comment>
<dbReference type="SUPFAM" id="SSF56672">
    <property type="entry name" value="DNA/RNA polymerases"/>
    <property type="match status" value="1"/>
</dbReference>
<protein>
    <recommendedName>
        <fullName evidence="5">Reverse transcriptase Ty1/copia-type domain-containing protein</fullName>
    </recommendedName>
</protein>
<reference evidence="3 4" key="1">
    <citation type="journal article" date="2024" name="Nat. Commun.">
        <title>Phylogenomics reveals the evolutionary origins of lichenization in chlorophyte algae.</title>
        <authorList>
            <person name="Puginier C."/>
            <person name="Libourel C."/>
            <person name="Otte J."/>
            <person name="Skaloud P."/>
            <person name="Haon M."/>
            <person name="Grisel S."/>
            <person name="Petersen M."/>
            <person name="Berrin J.G."/>
            <person name="Delaux P.M."/>
            <person name="Dal Grande F."/>
            <person name="Keller J."/>
        </authorList>
    </citation>
    <scope>NUCLEOTIDE SEQUENCE [LARGE SCALE GENOMIC DNA]</scope>
    <source>
        <strain evidence="3 4">SAG 2043</strain>
    </source>
</reference>
<gene>
    <name evidence="3" type="ORF">WJX72_002829</name>
</gene>
<dbReference type="InterPro" id="IPR043128">
    <property type="entry name" value="Rev_trsase/Diguanyl_cyclase"/>
</dbReference>
<dbReference type="CDD" id="cd09272">
    <property type="entry name" value="RNase_HI_RT_Ty1"/>
    <property type="match status" value="1"/>
</dbReference>
<organism evidence="3 4">
    <name type="scientific">[Myrmecia] bisecta</name>
    <dbReference type="NCBI Taxonomy" id="41462"/>
    <lineage>
        <taxon>Eukaryota</taxon>
        <taxon>Viridiplantae</taxon>
        <taxon>Chlorophyta</taxon>
        <taxon>core chlorophytes</taxon>
        <taxon>Trebouxiophyceae</taxon>
        <taxon>Trebouxiales</taxon>
        <taxon>Trebouxiaceae</taxon>
        <taxon>Myrmecia</taxon>
    </lineage>
</organism>